<keyword evidence="2" id="KW-1185">Reference proteome</keyword>
<organism evidence="1 2">
    <name type="scientific">Methylobacterium ajmalii</name>
    <dbReference type="NCBI Taxonomy" id="2738439"/>
    <lineage>
        <taxon>Bacteria</taxon>
        <taxon>Pseudomonadati</taxon>
        <taxon>Pseudomonadota</taxon>
        <taxon>Alphaproteobacteria</taxon>
        <taxon>Hyphomicrobiales</taxon>
        <taxon>Methylobacteriaceae</taxon>
        <taxon>Methylobacterium</taxon>
    </lineage>
</organism>
<reference evidence="1 2" key="1">
    <citation type="journal article" date="2023" name="PLoS ONE">
        <title>Complete genome assembly of Hawai'i environmental nontuberculous mycobacteria reveals unexpected co-isolation with methylobacteria.</title>
        <authorList>
            <person name="Hendrix J."/>
            <person name="Epperson L.E."/>
            <person name="Tong E.I."/>
            <person name="Chan Y.L."/>
            <person name="Hasan N.A."/>
            <person name="Dawrs S.N."/>
            <person name="Norton G.J."/>
            <person name="Virdi R."/>
            <person name="Crooks J.L."/>
            <person name="Chan E.D."/>
            <person name="Honda J.R."/>
            <person name="Strong M."/>
        </authorList>
    </citation>
    <scope>NUCLEOTIDE SEQUENCE [LARGE SCALE GENOMIC DNA]</scope>
    <source>
        <strain evidence="1 2">NJH_HI04-1</strain>
    </source>
</reference>
<proteinExistence type="predicted"/>
<gene>
    <name evidence="1" type="ORF">PUR29_14110</name>
</gene>
<dbReference type="EMBL" id="JAQYXP010000002">
    <property type="protein sequence ID" value="MEN3234731.1"/>
    <property type="molecule type" value="Genomic_DNA"/>
</dbReference>
<name>A0ABU9ZU60_9HYPH</name>
<accession>A0ABU9ZU60</accession>
<protein>
    <submittedName>
        <fullName evidence="1">Uncharacterized protein</fullName>
    </submittedName>
</protein>
<dbReference type="RefSeq" id="WP_346013034.1">
    <property type="nucleotide sequence ID" value="NZ_JAQYXP010000002.1"/>
</dbReference>
<dbReference type="Proteomes" id="UP001407347">
    <property type="component" value="Unassembled WGS sequence"/>
</dbReference>
<evidence type="ECO:0000313" key="2">
    <source>
        <dbReference type="Proteomes" id="UP001407347"/>
    </source>
</evidence>
<evidence type="ECO:0000313" key="1">
    <source>
        <dbReference type="EMBL" id="MEN3234731.1"/>
    </source>
</evidence>
<dbReference type="InterPro" id="IPR056209">
    <property type="entry name" value="SU10_adaptor"/>
</dbReference>
<sequence length="217" mass="23754">MAVPAITDLSSLKLNLSDYLARNDLEDYYPTFIELAEKRLNSALKTLGMQGATDLSIANGAQSAALPNDYVEWVRVQFTAGGRTLGLRYMEPNAPEVTHRFRPNGPPQFYTVTGGVLSPVPARDGTYRLTYYQRLPPLTDGAPTNWLIVTAPQIYLYAVLAEAYAFQKDEEKAGVWTKTTEDRLAAFVAESSSGKVGRRIERAAEDAAEMAAAKAIG</sequence>
<comment type="caution">
    <text evidence="1">The sequence shown here is derived from an EMBL/GenBank/DDBJ whole genome shotgun (WGS) entry which is preliminary data.</text>
</comment>
<dbReference type="Pfam" id="PF24175">
    <property type="entry name" value="SU10_adaptor"/>
    <property type="match status" value="1"/>
</dbReference>